<accession>A0A1Y1ZTT6</accession>
<dbReference type="EMBL" id="MCOG01000358">
    <property type="protein sequence ID" value="ORY13656.1"/>
    <property type="molecule type" value="Genomic_DNA"/>
</dbReference>
<dbReference type="OrthoDB" id="4022548at2759"/>
<gene>
    <name evidence="1" type="ORF">LY90DRAFT_437460</name>
</gene>
<comment type="caution">
    <text evidence="1">The sequence shown here is derived from an EMBL/GenBank/DDBJ whole genome shotgun (WGS) entry which is preliminary data.</text>
</comment>
<dbReference type="SUPFAM" id="SSF56672">
    <property type="entry name" value="DNA/RNA polymerases"/>
    <property type="match status" value="1"/>
</dbReference>
<sequence>ILKKLIEHKHFPKQIKCELQKLKISFLGNVVSNDGVENDPKKVKDIKESFIQRT</sequence>
<feature type="non-terminal residue" evidence="1">
    <location>
        <position position="1"/>
    </location>
</feature>
<dbReference type="InterPro" id="IPR043502">
    <property type="entry name" value="DNA/RNA_pol_sf"/>
</dbReference>
<reference evidence="1 2" key="1">
    <citation type="submission" date="2016-08" db="EMBL/GenBank/DDBJ databases">
        <title>A Parts List for Fungal Cellulosomes Revealed by Comparative Genomics.</title>
        <authorList>
            <consortium name="DOE Joint Genome Institute"/>
            <person name="Haitjema C.H."/>
            <person name="Gilmore S.P."/>
            <person name="Henske J.K."/>
            <person name="Solomon K.V."/>
            <person name="De Groot R."/>
            <person name="Kuo A."/>
            <person name="Mondo S.J."/>
            <person name="Salamov A.A."/>
            <person name="Labutti K."/>
            <person name="Zhao Z."/>
            <person name="Chiniquy J."/>
            <person name="Barry K."/>
            <person name="Brewer H.M."/>
            <person name="Purvine S.O."/>
            <person name="Wright A.T."/>
            <person name="Boxma B."/>
            <person name="Van Alen T."/>
            <person name="Hackstein J.H."/>
            <person name="Baker S.E."/>
            <person name="Grigoriev I.V."/>
            <person name="O'Malley M.A."/>
        </authorList>
    </citation>
    <scope>NUCLEOTIDE SEQUENCE [LARGE SCALE GENOMIC DNA]</scope>
    <source>
        <strain evidence="1 2">G1</strain>
    </source>
</reference>
<name>A0A1Y1ZTT6_9FUNG</name>
<evidence type="ECO:0000313" key="1">
    <source>
        <dbReference type="EMBL" id="ORY13656.1"/>
    </source>
</evidence>
<protein>
    <submittedName>
        <fullName evidence="1">Uncharacterized protein</fullName>
    </submittedName>
</protein>
<dbReference type="AlphaFoldDB" id="A0A1Y1ZTT6"/>
<proteinExistence type="predicted"/>
<organism evidence="1 2">
    <name type="scientific">Neocallimastix californiae</name>
    <dbReference type="NCBI Taxonomy" id="1754190"/>
    <lineage>
        <taxon>Eukaryota</taxon>
        <taxon>Fungi</taxon>
        <taxon>Fungi incertae sedis</taxon>
        <taxon>Chytridiomycota</taxon>
        <taxon>Chytridiomycota incertae sedis</taxon>
        <taxon>Neocallimastigomycetes</taxon>
        <taxon>Neocallimastigales</taxon>
        <taxon>Neocallimastigaceae</taxon>
        <taxon>Neocallimastix</taxon>
    </lineage>
</organism>
<dbReference type="Proteomes" id="UP000193920">
    <property type="component" value="Unassembled WGS sequence"/>
</dbReference>
<evidence type="ECO:0000313" key="2">
    <source>
        <dbReference type="Proteomes" id="UP000193920"/>
    </source>
</evidence>
<keyword evidence="2" id="KW-1185">Reference proteome</keyword>